<dbReference type="Proteomes" id="UP000824031">
    <property type="component" value="Unassembled WGS sequence"/>
</dbReference>
<gene>
    <name evidence="1" type="ORF">H9810_00575</name>
</gene>
<proteinExistence type="predicted"/>
<sequence>MKIAEMIVRQAAPYEAVAFDVFDTLLKRDVGKPTDLFLLRGKEFAAARTEAEQQARAAQPGEITLSQIYERPCLAGYDPADECGLELAAAVPNLPVLQAVQELRRQGKRLYYISDMYLPPEQVATMLALCGYGRFDGGFVSCLYGVQKRSGALFRRFLHETGLKAGQVLFVGDSWRADVAGAALAGIHALHLPDPKALGCTPLPHDAVTGAAYAFASNRQQTGKNAAESLGFEVLGPLVISFCKWLHQRRGACTQGRVFFLARDMYLIRAVYALLYPEEETFYLQVSRRSLCPALLAQKDWRLLIQALPRQVLSGAQIAAYCGGSCPAMYARRRYDLKTSQGSEAVRPLLEGLQPPPDGMLALDYLRRSGLRDGDLLVDIGSGGTTQLLLESLCGITLHGLQFSGDERLRQRFTRHRAEVFFHPTDRQAILYWAGQPMLERFLSEDVGATLGYVQQGNGIAVRCAPQQKQPLVAALQRGALQYAQAWRDSVLRDLALPAADAVAPFLQLVGKPAPWQVRLLGSLTVEDGGTYPLAAPAPLAKYLARPGAAKQDFARSRWKIGFLKQLLPWPLPYDRLYLAMKK</sequence>
<organism evidence="1 2">
    <name type="scientific">Candidatus Gemmiger excrementavium</name>
    <dbReference type="NCBI Taxonomy" id="2838608"/>
    <lineage>
        <taxon>Bacteria</taxon>
        <taxon>Bacillati</taxon>
        <taxon>Bacillota</taxon>
        <taxon>Clostridia</taxon>
        <taxon>Eubacteriales</taxon>
        <taxon>Gemmiger</taxon>
    </lineage>
</organism>
<dbReference type="EMBL" id="DXBO01000011">
    <property type="protein sequence ID" value="HIZ47200.1"/>
    <property type="molecule type" value="Genomic_DNA"/>
</dbReference>
<reference evidence="1" key="1">
    <citation type="journal article" date="2021" name="PeerJ">
        <title>Extensive microbial diversity within the chicken gut microbiome revealed by metagenomics and culture.</title>
        <authorList>
            <person name="Gilroy R."/>
            <person name="Ravi A."/>
            <person name="Getino M."/>
            <person name="Pursley I."/>
            <person name="Horton D.L."/>
            <person name="Alikhan N.F."/>
            <person name="Baker D."/>
            <person name="Gharbi K."/>
            <person name="Hall N."/>
            <person name="Watson M."/>
            <person name="Adriaenssens E.M."/>
            <person name="Foster-Nyarko E."/>
            <person name="Jarju S."/>
            <person name="Secka A."/>
            <person name="Antonio M."/>
            <person name="Oren A."/>
            <person name="Chaudhuri R.R."/>
            <person name="La Ragione R."/>
            <person name="Hildebrand F."/>
            <person name="Pallen M.J."/>
        </authorList>
    </citation>
    <scope>NUCLEOTIDE SEQUENCE</scope>
    <source>
        <strain evidence="1">3436</strain>
    </source>
</reference>
<dbReference type="SUPFAM" id="SSF56784">
    <property type="entry name" value="HAD-like"/>
    <property type="match status" value="1"/>
</dbReference>
<accession>A0A9D2F1H9</accession>
<name>A0A9D2F1H9_9FIRM</name>
<dbReference type="InterPro" id="IPR036412">
    <property type="entry name" value="HAD-like_sf"/>
</dbReference>
<protein>
    <submittedName>
        <fullName evidence="1">Uncharacterized protein</fullName>
    </submittedName>
</protein>
<dbReference type="Gene3D" id="3.40.50.1000">
    <property type="entry name" value="HAD superfamily/HAD-like"/>
    <property type="match status" value="1"/>
</dbReference>
<evidence type="ECO:0000313" key="1">
    <source>
        <dbReference type="EMBL" id="HIZ47200.1"/>
    </source>
</evidence>
<dbReference type="Pfam" id="PF00702">
    <property type="entry name" value="Hydrolase"/>
    <property type="match status" value="1"/>
</dbReference>
<evidence type="ECO:0000313" key="2">
    <source>
        <dbReference type="Proteomes" id="UP000824031"/>
    </source>
</evidence>
<dbReference type="AlphaFoldDB" id="A0A9D2F1H9"/>
<comment type="caution">
    <text evidence="1">The sequence shown here is derived from an EMBL/GenBank/DDBJ whole genome shotgun (WGS) entry which is preliminary data.</text>
</comment>
<dbReference type="InterPro" id="IPR023214">
    <property type="entry name" value="HAD_sf"/>
</dbReference>
<reference evidence="1" key="2">
    <citation type="submission" date="2021-04" db="EMBL/GenBank/DDBJ databases">
        <authorList>
            <person name="Gilroy R."/>
        </authorList>
    </citation>
    <scope>NUCLEOTIDE SEQUENCE</scope>
    <source>
        <strain evidence="1">3436</strain>
    </source>
</reference>